<dbReference type="AlphaFoldDB" id="A0A4Y7SS43"/>
<feature type="region of interest" description="Disordered" evidence="1">
    <location>
        <begin position="1"/>
        <end position="23"/>
    </location>
</feature>
<proteinExistence type="predicted"/>
<evidence type="ECO:0000313" key="2">
    <source>
        <dbReference type="EMBL" id="TEB24531.1"/>
    </source>
</evidence>
<name>A0A4Y7SS43_COPMI</name>
<comment type="caution">
    <text evidence="2">The sequence shown here is derived from an EMBL/GenBank/DDBJ whole genome shotgun (WGS) entry which is preliminary data.</text>
</comment>
<keyword evidence="3" id="KW-1185">Reference proteome</keyword>
<evidence type="ECO:0000256" key="1">
    <source>
        <dbReference type="SAM" id="MobiDB-lite"/>
    </source>
</evidence>
<feature type="region of interest" description="Disordered" evidence="1">
    <location>
        <begin position="259"/>
        <end position="325"/>
    </location>
</feature>
<accession>A0A4Y7SS43</accession>
<reference evidence="2 3" key="1">
    <citation type="journal article" date="2019" name="Nat. Ecol. Evol.">
        <title>Megaphylogeny resolves global patterns of mushroom evolution.</title>
        <authorList>
            <person name="Varga T."/>
            <person name="Krizsan K."/>
            <person name="Foldi C."/>
            <person name="Dima B."/>
            <person name="Sanchez-Garcia M."/>
            <person name="Sanchez-Ramirez S."/>
            <person name="Szollosi G.J."/>
            <person name="Szarkandi J.G."/>
            <person name="Papp V."/>
            <person name="Albert L."/>
            <person name="Andreopoulos W."/>
            <person name="Angelini C."/>
            <person name="Antonin V."/>
            <person name="Barry K.W."/>
            <person name="Bougher N.L."/>
            <person name="Buchanan P."/>
            <person name="Buyck B."/>
            <person name="Bense V."/>
            <person name="Catcheside P."/>
            <person name="Chovatia M."/>
            <person name="Cooper J."/>
            <person name="Damon W."/>
            <person name="Desjardin D."/>
            <person name="Finy P."/>
            <person name="Geml J."/>
            <person name="Haridas S."/>
            <person name="Hughes K."/>
            <person name="Justo A."/>
            <person name="Karasinski D."/>
            <person name="Kautmanova I."/>
            <person name="Kiss B."/>
            <person name="Kocsube S."/>
            <person name="Kotiranta H."/>
            <person name="LaButti K.M."/>
            <person name="Lechner B.E."/>
            <person name="Liimatainen K."/>
            <person name="Lipzen A."/>
            <person name="Lukacs Z."/>
            <person name="Mihaltcheva S."/>
            <person name="Morgado L.N."/>
            <person name="Niskanen T."/>
            <person name="Noordeloos M.E."/>
            <person name="Ohm R.A."/>
            <person name="Ortiz-Santana B."/>
            <person name="Ovrebo C."/>
            <person name="Racz N."/>
            <person name="Riley R."/>
            <person name="Savchenko A."/>
            <person name="Shiryaev A."/>
            <person name="Soop K."/>
            <person name="Spirin V."/>
            <person name="Szebenyi C."/>
            <person name="Tomsovsky M."/>
            <person name="Tulloss R.E."/>
            <person name="Uehling J."/>
            <person name="Grigoriev I.V."/>
            <person name="Vagvolgyi C."/>
            <person name="Papp T."/>
            <person name="Martin F.M."/>
            <person name="Miettinen O."/>
            <person name="Hibbett D.S."/>
            <person name="Nagy L.G."/>
        </authorList>
    </citation>
    <scope>NUCLEOTIDE SEQUENCE [LARGE SCALE GENOMIC DNA]</scope>
    <source>
        <strain evidence="2 3">FP101781</strain>
    </source>
</reference>
<sequence length="357" mass="39746">MSDSSTLGLLDSLRLPPMDTSDDSLDADTNAGAGIMRSLKACRTCKKEVVFVWQKFVNCRDCRAKNKQKEDLKRARRLARMAVLQNTSDNIPPETSSSVAPSSPPAYVKKAKTTAKKSVQLREAKYLRDLEGEEKEVAVKMMKSHVTRLVIRKGPDAYLQPGPDPNAGTEYLNATALYNALKACIANSPVKPVFRGFHIVVASDEESHKQKLDFVIRDLRKIVRIPFNYSEPILKQRTKSETMRNATYECNCMGFVSPPPPPATPSLSRSNSASDRPPKKPKLSSSGGSLMEYMRSQKKAKEEAEAERQRALAAEKTESEKKRRVECGGRVKIQVQEDRSHPCGIVGQKIRVTVEHA</sequence>
<organism evidence="2 3">
    <name type="scientific">Coprinellus micaceus</name>
    <name type="common">Glistening ink-cap mushroom</name>
    <name type="synonym">Coprinus micaceus</name>
    <dbReference type="NCBI Taxonomy" id="71717"/>
    <lineage>
        <taxon>Eukaryota</taxon>
        <taxon>Fungi</taxon>
        <taxon>Dikarya</taxon>
        <taxon>Basidiomycota</taxon>
        <taxon>Agaricomycotina</taxon>
        <taxon>Agaricomycetes</taxon>
        <taxon>Agaricomycetidae</taxon>
        <taxon>Agaricales</taxon>
        <taxon>Agaricineae</taxon>
        <taxon>Psathyrellaceae</taxon>
        <taxon>Coprinellus</taxon>
    </lineage>
</organism>
<feature type="compositionally biased region" description="Basic and acidic residues" evidence="1">
    <location>
        <begin position="299"/>
        <end position="325"/>
    </location>
</feature>
<feature type="compositionally biased region" description="Low complexity" evidence="1">
    <location>
        <begin position="1"/>
        <end position="15"/>
    </location>
</feature>
<evidence type="ECO:0000313" key="3">
    <source>
        <dbReference type="Proteomes" id="UP000298030"/>
    </source>
</evidence>
<dbReference type="OrthoDB" id="3025610at2759"/>
<dbReference type="Proteomes" id="UP000298030">
    <property type="component" value="Unassembled WGS sequence"/>
</dbReference>
<protein>
    <submittedName>
        <fullName evidence="2">Uncharacterized protein</fullName>
    </submittedName>
</protein>
<gene>
    <name evidence="2" type="ORF">FA13DRAFT_1739084</name>
</gene>
<dbReference type="EMBL" id="QPFP01000065">
    <property type="protein sequence ID" value="TEB24531.1"/>
    <property type="molecule type" value="Genomic_DNA"/>
</dbReference>